<dbReference type="EMBL" id="LGRX02033551">
    <property type="protein sequence ID" value="KAK3240795.1"/>
    <property type="molecule type" value="Genomic_DNA"/>
</dbReference>
<organism evidence="3 4">
    <name type="scientific">Cymbomonas tetramitiformis</name>
    <dbReference type="NCBI Taxonomy" id="36881"/>
    <lineage>
        <taxon>Eukaryota</taxon>
        <taxon>Viridiplantae</taxon>
        <taxon>Chlorophyta</taxon>
        <taxon>Pyramimonadophyceae</taxon>
        <taxon>Pyramimonadales</taxon>
        <taxon>Pyramimonadaceae</taxon>
        <taxon>Cymbomonas</taxon>
    </lineage>
</organism>
<protein>
    <submittedName>
        <fullName evidence="3">Uncharacterized protein</fullName>
    </submittedName>
</protein>
<name>A0AAE0BRL4_9CHLO</name>
<keyword evidence="1" id="KW-0175">Coiled coil</keyword>
<feature type="coiled-coil region" evidence="1">
    <location>
        <begin position="41"/>
        <end position="68"/>
    </location>
</feature>
<gene>
    <name evidence="3" type="ORF">CYMTET_49397</name>
</gene>
<sequence>MDEKIAASLERRDSMNADRDTLSSAQIKKINDEDRGWSFRLEQVDKEIATADKNMEEMIRDVKGIQNDIGDIKSRQETLQDETEPDFKAINNMIATQKVEES</sequence>
<evidence type="ECO:0000313" key="3">
    <source>
        <dbReference type="EMBL" id="KAK3240795.1"/>
    </source>
</evidence>
<dbReference type="Proteomes" id="UP001190700">
    <property type="component" value="Unassembled WGS sequence"/>
</dbReference>
<reference evidence="3 4" key="1">
    <citation type="journal article" date="2015" name="Genome Biol. Evol.">
        <title>Comparative Genomics of a Bacterivorous Green Alga Reveals Evolutionary Causalities and Consequences of Phago-Mixotrophic Mode of Nutrition.</title>
        <authorList>
            <person name="Burns J.A."/>
            <person name="Paasch A."/>
            <person name="Narechania A."/>
            <person name="Kim E."/>
        </authorList>
    </citation>
    <scope>NUCLEOTIDE SEQUENCE [LARGE SCALE GENOMIC DNA]</scope>
    <source>
        <strain evidence="3 4">PLY_AMNH</strain>
    </source>
</reference>
<evidence type="ECO:0000256" key="2">
    <source>
        <dbReference type="SAM" id="MobiDB-lite"/>
    </source>
</evidence>
<evidence type="ECO:0000256" key="1">
    <source>
        <dbReference type="SAM" id="Coils"/>
    </source>
</evidence>
<dbReference type="AlphaFoldDB" id="A0AAE0BRL4"/>
<accession>A0AAE0BRL4</accession>
<proteinExistence type="predicted"/>
<feature type="region of interest" description="Disordered" evidence="2">
    <location>
        <begin position="1"/>
        <end position="21"/>
    </location>
</feature>
<evidence type="ECO:0000313" key="4">
    <source>
        <dbReference type="Proteomes" id="UP001190700"/>
    </source>
</evidence>
<comment type="caution">
    <text evidence="3">The sequence shown here is derived from an EMBL/GenBank/DDBJ whole genome shotgun (WGS) entry which is preliminary data.</text>
</comment>
<keyword evidence="4" id="KW-1185">Reference proteome</keyword>